<evidence type="ECO:0000256" key="2">
    <source>
        <dbReference type="ARBA" id="ARBA00022692"/>
    </source>
</evidence>
<name>A0ABP0BHS9_9PEZI</name>
<keyword evidence="4 5" id="KW-0472">Membrane</keyword>
<dbReference type="Gene3D" id="1.20.1250.20">
    <property type="entry name" value="MFS general substrate transporter like domains"/>
    <property type="match status" value="1"/>
</dbReference>
<feature type="transmembrane region" description="Helical" evidence="5">
    <location>
        <begin position="336"/>
        <end position="361"/>
    </location>
</feature>
<evidence type="ECO:0008006" key="8">
    <source>
        <dbReference type="Google" id="ProtNLM"/>
    </source>
</evidence>
<evidence type="ECO:0000256" key="3">
    <source>
        <dbReference type="ARBA" id="ARBA00022989"/>
    </source>
</evidence>
<evidence type="ECO:0000256" key="4">
    <source>
        <dbReference type="ARBA" id="ARBA00023136"/>
    </source>
</evidence>
<dbReference type="InterPro" id="IPR011701">
    <property type="entry name" value="MFS"/>
</dbReference>
<dbReference type="InterPro" id="IPR036259">
    <property type="entry name" value="MFS_trans_sf"/>
</dbReference>
<feature type="transmembrane region" description="Helical" evidence="5">
    <location>
        <begin position="149"/>
        <end position="171"/>
    </location>
</feature>
<feature type="transmembrane region" description="Helical" evidence="5">
    <location>
        <begin position="209"/>
        <end position="231"/>
    </location>
</feature>
<protein>
    <recommendedName>
        <fullName evidence="8">Major facilitator superfamily (MFS) profile domain-containing protein</fullName>
    </recommendedName>
</protein>
<keyword evidence="3 5" id="KW-1133">Transmembrane helix</keyword>
<accession>A0ABP0BHS9</accession>
<dbReference type="Pfam" id="PF07690">
    <property type="entry name" value="MFS_1"/>
    <property type="match status" value="1"/>
</dbReference>
<feature type="transmembrane region" description="Helical" evidence="5">
    <location>
        <begin position="183"/>
        <end position="203"/>
    </location>
</feature>
<feature type="transmembrane region" description="Helical" evidence="5">
    <location>
        <begin position="99"/>
        <end position="117"/>
    </location>
</feature>
<feature type="transmembrane region" description="Helical" evidence="5">
    <location>
        <begin position="479"/>
        <end position="498"/>
    </location>
</feature>
<comment type="subcellular location">
    <subcellularLocation>
        <location evidence="1">Membrane</location>
        <topology evidence="1">Multi-pass membrane protein</topology>
    </subcellularLocation>
</comment>
<sequence length="552" mass="60386">MDVSIEHRESPGTVTLVDLAGTIHAKHSAAHKEIILSPMPSADPEDPLNWSPWRKWKTTLCTLLFTWCVCCSSSACFSVFVPIYEQSGISLDHLNQGTGYMYLLFGWGLLFWQPLALTFGRRGVFLLCLLGTCLMNVWAGYAVTNGTWIASRILIGFFGAPSEALAEVVMADLWFAHERGTYMGLYVMSLYGGQLAAVPAGYITNAMGWPWVLWWCAILNAVGFVVCFFCLEETMYHREALPTANGNVSGNAHAAAASSTDGVNASAVLDKKAEVGVVGSDSSLRAGGPDTALAGTSYPVKSYWQKLAPFVPLHGRRNTFWEQAYKPLLLVRFPGIVFGGFIYGCYLNWFSIVNATVSVFFNSPPYNWSAANVGLSYIAELLGTYLSGFVAGRLADSLTIRLAKRNGGVMEPEFRLWLFALLALLAPTGLFLYGIGYAKGISEWSMLFGMLFVGFIGPACGSLTVTYIVDCFREMSGEALISVILIRNTMNFGFNYGVTPWVDNLGAQDAFLMAGLIAFATTLVFLVMIVWGKKMRVAGAPAYWKLVEETMS</sequence>
<feature type="transmembrane region" description="Helical" evidence="5">
    <location>
        <begin position="373"/>
        <end position="395"/>
    </location>
</feature>
<keyword evidence="2 5" id="KW-0812">Transmembrane</keyword>
<dbReference type="SUPFAM" id="SSF103473">
    <property type="entry name" value="MFS general substrate transporter"/>
    <property type="match status" value="1"/>
</dbReference>
<comment type="caution">
    <text evidence="6">The sequence shown here is derived from an EMBL/GenBank/DDBJ whole genome shotgun (WGS) entry which is preliminary data.</text>
</comment>
<dbReference type="Proteomes" id="UP001642405">
    <property type="component" value="Unassembled WGS sequence"/>
</dbReference>
<evidence type="ECO:0000256" key="5">
    <source>
        <dbReference type="SAM" id="Phobius"/>
    </source>
</evidence>
<evidence type="ECO:0000313" key="6">
    <source>
        <dbReference type="EMBL" id="CAK7219077.1"/>
    </source>
</evidence>
<feature type="transmembrane region" description="Helical" evidence="5">
    <location>
        <begin position="60"/>
        <end position="84"/>
    </location>
</feature>
<feature type="transmembrane region" description="Helical" evidence="5">
    <location>
        <begin position="510"/>
        <end position="531"/>
    </location>
</feature>
<gene>
    <name evidence="6" type="ORF">SCUCBS95973_003702</name>
</gene>
<feature type="transmembrane region" description="Helical" evidence="5">
    <location>
        <begin position="416"/>
        <end position="438"/>
    </location>
</feature>
<reference evidence="6 7" key="1">
    <citation type="submission" date="2024-01" db="EMBL/GenBank/DDBJ databases">
        <authorList>
            <person name="Allen C."/>
            <person name="Tagirdzhanova G."/>
        </authorList>
    </citation>
    <scope>NUCLEOTIDE SEQUENCE [LARGE SCALE GENOMIC DNA]</scope>
</reference>
<dbReference type="EMBL" id="CAWUHB010000016">
    <property type="protein sequence ID" value="CAK7219077.1"/>
    <property type="molecule type" value="Genomic_DNA"/>
</dbReference>
<dbReference type="PANTHER" id="PTHR23502">
    <property type="entry name" value="MAJOR FACILITATOR SUPERFAMILY"/>
    <property type="match status" value="1"/>
</dbReference>
<dbReference type="PANTHER" id="PTHR23502:SF30">
    <property type="entry name" value="TRANSPORTER, PUTATIVE (AFU_ORTHOLOGUE AFUA_8G04702)-RELATED"/>
    <property type="match status" value="1"/>
</dbReference>
<keyword evidence="7" id="KW-1185">Reference proteome</keyword>
<feature type="transmembrane region" description="Helical" evidence="5">
    <location>
        <begin position="444"/>
        <end position="467"/>
    </location>
</feature>
<feature type="transmembrane region" description="Helical" evidence="5">
    <location>
        <begin position="124"/>
        <end position="143"/>
    </location>
</feature>
<evidence type="ECO:0000313" key="7">
    <source>
        <dbReference type="Proteomes" id="UP001642405"/>
    </source>
</evidence>
<proteinExistence type="predicted"/>
<evidence type="ECO:0000256" key="1">
    <source>
        <dbReference type="ARBA" id="ARBA00004141"/>
    </source>
</evidence>
<organism evidence="6 7">
    <name type="scientific">Sporothrix curviconia</name>
    <dbReference type="NCBI Taxonomy" id="1260050"/>
    <lineage>
        <taxon>Eukaryota</taxon>
        <taxon>Fungi</taxon>
        <taxon>Dikarya</taxon>
        <taxon>Ascomycota</taxon>
        <taxon>Pezizomycotina</taxon>
        <taxon>Sordariomycetes</taxon>
        <taxon>Sordariomycetidae</taxon>
        <taxon>Ophiostomatales</taxon>
        <taxon>Ophiostomataceae</taxon>
        <taxon>Sporothrix</taxon>
    </lineage>
</organism>